<dbReference type="RefSeq" id="XP_022086092.1">
    <property type="nucleotide sequence ID" value="XM_022230400.1"/>
</dbReference>
<sequence length="508" mass="56382">MEFDKVLKTVGEFGRVQKSNFLLLASLNGFMAMHMLALAFVGKEPQHIFCADNPISKVHPCSPKARPCSHYTYSKEFTSIVSEWDLVCDNSYKVSLVQSLFMFGVLAGTMVFGTMADKYGRRKICLLGLILMSMFGMLSALTRSYVQFAVTRFLLGTATGGVILCSFVLATENLGSSYRGPAGTFLQAVFCIGIMLFAVLAYYIRSWRVLLFTTTLPLIGYLSINWFVPESARWLASQGRVSEAEDILYYIGHTNGKNITKAMVKLKTSSNPTNAKQYGLTDCFRTPVIRSRMVIMIFNWFTCSMVYYGLTMNASNQGGNMYTSFALSGLAELPAYTVCFFLLNRFGRRKLLLMSIFTAGITCLALVTVPSHPELMNLRTSLNFVGKMGVAAAFNIVYIYASELLPTVVRNSGMGVCSMAARLGGVVAPSVILMGDFMAFLVFGATAFISGVLDLWLPETLDKPLPESIKDVEDGDVRWREDVVVVKDAKTLEMMEEKIEMFQKDEMV</sequence>
<dbReference type="PROSITE" id="PS50850">
    <property type="entry name" value="MFS"/>
    <property type="match status" value="1"/>
</dbReference>
<dbReference type="RefSeq" id="XP_022086093.1">
    <property type="nucleotide sequence ID" value="XM_022230401.1"/>
</dbReference>
<evidence type="ECO:0000313" key="10">
    <source>
        <dbReference type="RefSeq" id="XP_022086095.1"/>
    </source>
</evidence>
<feature type="transmembrane region" description="Helical" evidence="5">
    <location>
        <begin position="124"/>
        <end position="142"/>
    </location>
</feature>
<feature type="transmembrane region" description="Helical" evidence="5">
    <location>
        <begin position="351"/>
        <end position="369"/>
    </location>
</feature>
<feature type="transmembrane region" description="Helical" evidence="5">
    <location>
        <begin position="210"/>
        <end position="228"/>
    </location>
</feature>
<dbReference type="Proteomes" id="UP000694845">
    <property type="component" value="Unplaced"/>
</dbReference>
<dbReference type="InterPro" id="IPR005828">
    <property type="entry name" value="MFS_sugar_transport-like"/>
</dbReference>
<dbReference type="GO" id="GO:0016020">
    <property type="term" value="C:membrane"/>
    <property type="evidence" value="ECO:0007669"/>
    <property type="project" value="UniProtKB-SubCell"/>
</dbReference>
<dbReference type="SUPFAM" id="SSF103473">
    <property type="entry name" value="MFS general substrate transporter"/>
    <property type="match status" value="1"/>
</dbReference>
<dbReference type="RefSeq" id="XP_022086097.1">
    <property type="nucleotide sequence ID" value="XM_022230405.1"/>
</dbReference>
<dbReference type="RefSeq" id="XP_022086100.1">
    <property type="nucleotide sequence ID" value="XM_022230408.1"/>
</dbReference>
<keyword evidence="7" id="KW-1185">Reference proteome</keyword>
<evidence type="ECO:0000313" key="9">
    <source>
        <dbReference type="RefSeq" id="XP_022086093.1"/>
    </source>
</evidence>
<feature type="transmembrane region" description="Helical" evidence="5">
    <location>
        <begin position="21"/>
        <end position="41"/>
    </location>
</feature>
<evidence type="ECO:0000313" key="11">
    <source>
        <dbReference type="RefSeq" id="XP_022086096.1"/>
    </source>
</evidence>
<dbReference type="GeneID" id="110976801"/>
<evidence type="ECO:0000313" key="13">
    <source>
        <dbReference type="RefSeq" id="XP_022086098.1"/>
    </source>
</evidence>
<dbReference type="OrthoDB" id="5296287at2759"/>
<keyword evidence="2 5" id="KW-0812">Transmembrane</keyword>
<proteinExistence type="predicted"/>
<dbReference type="GO" id="GO:0022857">
    <property type="term" value="F:transmembrane transporter activity"/>
    <property type="evidence" value="ECO:0007669"/>
    <property type="project" value="InterPro"/>
</dbReference>
<dbReference type="Gene3D" id="1.20.1250.20">
    <property type="entry name" value="MFS general substrate transporter like domains"/>
    <property type="match status" value="1"/>
</dbReference>
<dbReference type="RefSeq" id="XP_022086098.1">
    <property type="nucleotide sequence ID" value="XM_022230406.1"/>
</dbReference>
<evidence type="ECO:0000313" key="16">
    <source>
        <dbReference type="RefSeq" id="XP_022086101.1"/>
    </source>
</evidence>
<evidence type="ECO:0000313" key="14">
    <source>
        <dbReference type="RefSeq" id="XP_022086099.1"/>
    </source>
</evidence>
<protein>
    <submittedName>
        <fullName evidence="8 9">Solute carrier family 22 member 15-like</fullName>
    </submittedName>
</protein>
<feature type="transmembrane region" description="Helical" evidence="5">
    <location>
        <begin position="148"/>
        <end position="170"/>
    </location>
</feature>
<dbReference type="CDD" id="cd17317">
    <property type="entry name" value="MFS_SLC22"/>
    <property type="match status" value="1"/>
</dbReference>
<feature type="transmembrane region" description="Helical" evidence="5">
    <location>
        <begin position="94"/>
        <end position="112"/>
    </location>
</feature>
<evidence type="ECO:0000313" key="15">
    <source>
        <dbReference type="RefSeq" id="XP_022086100.1"/>
    </source>
</evidence>
<evidence type="ECO:0000256" key="4">
    <source>
        <dbReference type="ARBA" id="ARBA00023136"/>
    </source>
</evidence>
<dbReference type="OMA" id="FPMETRA"/>
<dbReference type="InterPro" id="IPR020846">
    <property type="entry name" value="MFS_dom"/>
</dbReference>
<evidence type="ECO:0000256" key="2">
    <source>
        <dbReference type="ARBA" id="ARBA00022692"/>
    </source>
</evidence>
<evidence type="ECO:0000313" key="12">
    <source>
        <dbReference type="RefSeq" id="XP_022086097.1"/>
    </source>
</evidence>
<feature type="transmembrane region" description="Helical" evidence="5">
    <location>
        <begin position="381"/>
        <end position="401"/>
    </location>
</feature>
<evidence type="ECO:0000256" key="3">
    <source>
        <dbReference type="ARBA" id="ARBA00022989"/>
    </source>
</evidence>
<dbReference type="KEGG" id="aplc:110976801"/>
<comment type="subcellular location">
    <subcellularLocation>
        <location evidence="1">Membrane</location>
        <topology evidence="1">Multi-pass membrane protein</topology>
    </subcellularLocation>
</comment>
<evidence type="ECO:0000313" key="8">
    <source>
        <dbReference type="RefSeq" id="XP_022086092.1"/>
    </source>
</evidence>
<accession>A0A8B7Y2D6</accession>
<dbReference type="PANTHER" id="PTHR24064">
    <property type="entry name" value="SOLUTE CARRIER FAMILY 22 MEMBER"/>
    <property type="match status" value="1"/>
</dbReference>
<feature type="transmembrane region" description="Helical" evidence="5">
    <location>
        <begin position="182"/>
        <end position="204"/>
    </location>
</feature>
<organism evidence="7 11">
    <name type="scientific">Acanthaster planci</name>
    <name type="common">Crown-of-thorns starfish</name>
    <dbReference type="NCBI Taxonomy" id="133434"/>
    <lineage>
        <taxon>Eukaryota</taxon>
        <taxon>Metazoa</taxon>
        <taxon>Echinodermata</taxon>
        <taxon>Eleutherozoa</taxon>
        <taxon>Asterozoa</taxon>
        <taxon>Asteroidea</taxon>
        <taxon>Valvatacea</taxon>
        <taxon>Valvatida</taxon>
        <taxon>Acanthasteridae</taxon>
        <taxon>Acanthaster</taxon>
    </lineage>
</organism>
<dbReference type="RefSeq" id="XP_022086095.1">
    <property type="nucleotide sequence ID" value="XM_022230403.1"/>
</dbReference>
<name>A0A8B7Y2D6_ACAPL</name>
<dbReference type="RefSeq" id="XP_022086101.1">
    <property type="nucleotide sequence ID" value="XM_022230409.1"/>
</dbReference>
<dbReference type="Pfam" id="PF00083">
    <property type="entry name" value="Sugar_tr"/>
    <property type="match status" value="1"/>
</dbReference>
<dbReference type="InterPro" id="IPR036259">
    <property type="entry name" value="MFS_trans_sf"/>
</dbReference>
<keyword evidence="3 5" id="KW-1133">Transmembrane helix</keyword>
<dbReference type="RefSeq" id="XP_022086099.1">
    <property type="nucleotide sequence ID" value="XM_022230407.1"/>
</dbReference>
<keyword evidence="4 5" id="KW-0472">Membrane</keyword>
<evidence type="ECO:0000259" key="6">
    <source>
        <dbReference type="PROSITE" id="PS50850"/>
    </source>
</evidence>
<evidence type="ECO:0000313" key="7">
    <source>
        <dbReference type="Proteomes" id="UP000694845"/>
    </source>
</evidence>
<dbReference type="RefSeq" id="XP_022086096.1">
    <property type="nucleotide sequence ID" value="XM_022230404.1"/>
</dbReference>
<evidence type="ECO:0000256" key="5">
    <source>
        <dbReference type="SAM" id="Phobius"/>
    </source>
</evidence>
<feature type="transmembrane region" description="Helical" evidence="5">
    <location>
        <begin position="322"/>
        <end position="344"/>
    </location>
</feature>
<dbReference type="AlphaFoldDB" id="A0A8B7Y2D6"/>
<reference evidence="8 9" key="1">
    <citation type="submission" date="2025-04" db="UniProtKB">
        <authorList>
            <consortium name="RefSeq"/>
        </authorList>
    </citation>
    <scope>IDENTIFICATION</scope>
</reference>
<gene>
    <name evidence="8 9 10 11 12 13 14 15 16" type="primary">LOC110976801</name>
</gene>
<feature type="domain" description="Major facilitator superfamily (MFS) profile" evidence="6">
    <location>
        <begin position="21"/>
        <end position="462"/>
    </location>
</feature>
<evidence type="ECO:0000256" key="1">
    <source>
        <dbReference type="ARBA" id="ARBA00004141"/>
    </source>
</evidence>
<feature type="transmembrane region" description="Helical" evidence="5">
    <location>
        <begin position="293"/>
        <end position="310"/>
    </location>
</feature>